<evidence type="ECO:0000259" key="1">
    <source>
        <dbReference type="SMART" id="SM00471"/>
    </source>
</evidence>
<dbReference type="Proteomes" id="UP000034932">
    <property type="component" value="Unassembled WGS sequence"/>
</dbReference>
<dbReference type="STRING" id="1618573.UT19_C0007G0046"/>
<dbReference type="CDD" id="cd00077">
    <property type="entry name" value="HDc"/>
    <property type="match status" value="1"/>
</dbReference>
<dbReference type="Gene3D" id="1.10.3210.10">
    <property type="entry name" value="Hypothetical protein af1432"/>
    <property type="match status" value="1"/>
</dbReference>
<feature type="domain" description="HD/PDEase" evidence="1">
    <location>
        <begin position="51"/>
        <end position="185"/>
    </location>
</feature>
<gene>
    <name evidence="2" type="ORF">UT19_C0007G0046</name>
</gene>
<dbReference type="PANTHER" id="PTHR40517:SF1">
    <property type="entry name" value="METAL-DEPENDENT PHOSPHOHYDROLASE, HD SUPERFAMILY-RELATED"/>
    <property type="match status" value="1"/>
</dbReference>
<dbReference type="Pfam" id="PF01966">
    <property type="entry name" value="HD"/>
    <property type="match status" value="1"/>
</dbReference>
<dbReference type="InterPro" id="IPR006674">
    <property type="entry name" value="HD_domain"/>
</dbReference>
<dbReference type="InterPro" id="IPR003607">
    <property type="entry name" value="HD/PDEase_dom"/>
</dbReference>
<dbReference type="EMBL" id="LBVW01000007">
    <property type="protein sequence ID" value="KKQ93802.1"/>
    <property type="molecule type" value="Genomic_DNA"/>
</dbReference>
<dbReference type="GO" id="GO:0016787">
    <property type="term" value="F:hydrolase activity"/>
    <property type="evidence" value="ECO:0007669"/>
    <property type="project" value="UniProtKB-KW"/>
</dbReference>
<reference evidence="2 3" key="1">
    <citation type="journal article" date="2015" name="Nature">
        <title>rRNA introns, odd ribosomes, and small enigmatic genomes across a large radiation of phyla.</title>
        <authorList>
            <person name="Brown C.T."/>
            <person name="Hug L.A."/>
            <person name="Thomas B.C."/>
            <person name="Sharon I."/>
            <person name="Castelle C.J."/>
            <person name="Singh A."/>
            <person name="Wilkins M.J."/>
            <person name="Williams K.H."/>
            <person name="Banfield J.F."/>
        </authorList>
    </citation>
    <scope>NUCLEOTIDE SEQUENCE [LARGE SCALE GENOMIC DNA]</scope>
</reference>
<evidence type="ECO:0000313" key="2">
    <source>
        <dbReference type="EMBL" id="KKQ93802.1"/>
    </source>
</evidence>
<organism evidence="2 3">
    <name type="scientific">Candidatus Woesebacteria bacterium GW2011_GWB1_39_10b</name>
    <dbReference type="NCBI Taxonomy" id="1618573"/>
    <lineage>
        <taxon>Bacteria</taxon>
        <taxon>Candidatus Woeseibacteriota</taxon>
    </lineage>
</organism>
<dbReference type="InterPro" id="IPR039967">
    <property type="entry name" value="MJ1020-like"/>
</dbReference>
<dbReference type="AlphaFoldDB" id="A0A0G0LRY6"/>
<accession>A0A0G0LRY6</accession>
<keyword evidence="2" id="KW-0378">Hydrolase</keyword>
<dbReference type="PANTHER" id="PTHR40517">
    <property type="entry name" value="METAL-DEPENDENT PHOSPHOHYDROLASE, HD SUPERFAMILY-RELATED"/>
    <property type="match status" value="1"/>
</dbReference>
<sequence length="266" mass="30037">MKKNPQKEIKIHVPLNKNKILEKVVERINLNSEIYALWDVINVNAMQRLGMSDHGVVHFQIVANISLRLARILNQENVKMTIEKDFGLSYEHAEVVIFLASILHDLGMSISREGHEEFSLFLANNLLHEVLDFMPVKEITVVISETLQAIIAHRSGGNPYTLEAGIVRVADALDMSEGRSRIPYESGRIDIYSISATAINNVVIGKGEDKPIRIVIEMNNSAGVFQVDELLKKKIKGSGIEKYIEIRAYVGEKEKKLVKEFTLKDF</sequence>
<name>A0A0G0LRY6_9BACT</name>
<protein>
    <submittedName>
        <fullName evidence="2">Metal dependent phosphohydrolase</fullName>
    </submittedName>
</protein>
<dbReference type="SUPFAM" id="SSF109604">
    <property type="entry name" value="HD-domain/PDEase-like"/>
    <property type="match status" value="1"/>
</dbReference>
<comment type="caution">
    <text evidence="2">The sequence shown here is derived from an EMBL/GenBank/DDBJ whole genome shotgun (WGS) entry which is preliminary data.</text>
</comment>
<proteinExistence type="predicted"/>
<evidence type="ECO:0000313" key="3">
    <source>
        <dbReference type="Proteomes" id="UP000034932"/>
    </source>
</evidence>
<dbReference type="SMART" id="SM00471">
    <property type="entry name" value="HDc"/>
    <property type="match status" value="1"/>
</dbReference>